<evidence type="ECO:0000259" key="3">
    <source>
        <dbReference type="Pfam" id="PF02517"/>
    </source>
</evidence>
<keyword evidence="2" id="KW-0472">Membrane</keyword>
<feature type="compositionally biased region" description="Polar residues" evidence="1">
    <location>
        <begin position="1"/>
        <end position="11"/>
    </location>
</feature>
<evidence type="ECO:0000256" key="2">
    <source>
        <dbReference type="SAM" id="Phobius"/>
    </source>
</evidence>
<gene>
    <name evidence="4" type="ORF">SAMN04489812_2172</name>
</gene>
<keyword evidence="5" id="KW-1185">Reference proteome</keyword>
<name>A0A1H1SYS0_9ACTN</name>
<proteinExistence type="predicted"/>
<accession>A0A1H1SYS0</accession>
<evidence type="ECO:0000313" key="4">
    <source>
        <dbReference type="EMBL" id="SDS52549.1"/>
    </source>
</evidence>
<dbReference type="InterPro" id="IPR003675">
    <property type="entry name" value="Rce1/LyrA-like_dom"/>
</dbReference>
<dbReference type="GO" id="GO:0006508">
    <property type="term" value="P:proteolysis"/>
    <property type="evidence" value="ECO:0007669"/>
    <property type="project" value="UniProtKB-KW"/>
</dbReference>
<dbReference type="STRING" id="630515.SAMN04489812_2172"/>
<dbReference type="GO" id="GO:0004175">
    <property type="term" value="F:endopeptidase activity"/>
    <property type="evidence" value="ECO:0007669"/>
    <property type="project" value="UniProtKB-ARBA"/>
</dbReference>
<feature type="transmembrane region" description="Helical" evidence="2">
    <location>
        <begin position="332"/>
        <end position="352"/>
    </location>
</feature>
<keyword evidence="2" id="KW-1133">Transmembrane helix</keyword>
<dbReference type="Proteomes" id="UP000199103">
    <property type="component" value="Chromosome I"/>
</dbReference>
<sequence length="381" mass="39906">MSQQQDPSGNHPSARPESLGPGLGVPAHQPVVGPAGNAAGGAYGAGGYGAGGYGAVQPAAPPERPGPMPITPREYQQLPRGLRFAGWRPVVAIVLTVVFAIGAQLLLMVPLMIYVVAAGLDPMSVIGGMVSGKVDPIAFAYLIAGLASLIPLSMLANRIAHGIRPRYLSSVVGGFRWGWLARCLMITLPLFIVYIGLQLLVDGQTGPKPEGWIALLIMVVIGIPFQSAGEEYAFRGLLMQNVGAWFANPKVALIVSMIPSVLLFAAAHGSSDPWIFLDLAIFATASCFLVWRTGGLEASVALHLSNNVTIMIGTILFGGWDQAFVSSTSQGSPLAPVITLVVNAIAVALILWQAKRQRIQRIYRPSGQPSALGPAAAPTAP</sequence>
<feature type="domain" description="CAAX prenyl protease 2/Lysostaphin resistance protein A-like" evidence="3">
    <location>
        <begin position="214"/>
        <end position="308"/>
    </location>
</feature>
<feature type="region of interest" description="Disordered" evidence="1">
    <location>
        <begin position="1"/>
        <end position="32"/>
    </location>
</feature>
<feature type="transmembrane region" description="Helical" evidence="2">
    <location>
        <begin position="90"/>
        <end position="117"/>
    </location>
</feature>
<dbReference type="EMBL" id="LT629772">
    <property type="protein sequence ID" value="SDS52549.1"/>
    <property type="molecule type" value="Genomic_DNA"/>
</dbReference>
<dbReference type="RefSeq" id="WP_091524275.1">
    <property type="nucleotide sequence ID" value="NZ_LT629772.1"/>
</dbReference>
<dbReference type="GO" id="GO:0080120">
    <property type="term" value="P:CAAX-box protein maturation"/>
    <property type="evidence" value="ECO:0007669"/>
    <property type="project" value="UniProtKB-ARBA"/>
</dbReference>
<feature type="transmembrane region" description="Helical" evidence="2">
    <location>
        <begin position="212"/>
        <end position="229"/>
    </location>
</feature>
<dbReference type="OrthoDB" id="2680086at2"/>
<evidence type="ECO:0000256" key="1">
    <source>
        <dbReference type="SAM" id="MobiDB-lite"/>
    </source>
</evidence>
<dbReference type="Pfam" id="PF02517">
    <property type="entry name" value="Rce1-like"/>
    <property type="match status" value="1"/>
</dbReference>
<feature type="transmembrane region" description="Helical" evidence="2">
    <location>
        <begin position="274"/>
        <end position="291"/>
    </location>
</feature>
<reference evidence="4 5" key="1">
    <citation type="submission" date="2016-10" db="EMBL/GenBank/DDBJ databases">
        <authorList>
            <person name="de Groot N.N."/>
        </authorList>
    </citation>
    <scope>NUCLEOTIDE SEQUENCE [LARGE SCALE GENOMIC DNA]</scope>
    <source>
        <strain evidence="4 5">DSM 21800</strain>
    </source>
</reference>
<feature type="transmembrane region" description="Helical" evidence="2">
    <location>
        <begin position="137"/>
        <end position="156"/>
    </location>
</feature>
<organism evidence="4 5">
    <name type="scientific">Microlunatus soli</name>
    <dbReference type="NCBI Taxonomy" id="630515"/>
    <lineage>
        <taxon>Bacteria</taxon>
        <taxon>Bacillati</taxon>
        <taxon>Actinomycetota</taxon>
        <taxon>Actinomycetes</taxon>
        <taxon>Propionibacteriales</taxon>
        <taxon>Propionibacteriaceae</taxon>
        <taxon>Microlunatus</taxon>
    </lineage>
</organism>
<keyword evidence="4" id="KW-0645">Protease</keyword>
<keyword evidence="2" id="KW-0812">Transmembrane</keyword>
<keyword evidence="4" id="KW-0378">Hydrolase</keyword>
<evidence type="ECO:0000313" key="5">
    <source>
        <dbReference type="Proteomes" id="UP000199103"/>
    </source>
</evidence>
<feature type="transmembrane region" description="Helical" evidence="2">
    <location>
        <begin position="250"/>
        <end position="268"/>
    </location>
</feature>
<feature type="transmembrane region" description="Helical" evidence="2">
    <location>
        <begin position="300"/>
        <end position="320"/>
    </location>
</feature>
<protein>
    <submittedName>
        <fullName evidence="4">Membrane protease YdiL, CAAX protease family</fullName>
    </submittedName>
</protein>
<dbReference type="AlphaFoldDB" id="A0A1H1SYS0"/>
<feature type="transmembrane region" description="Helical" evidence="2">
    <location>
        <begin position="177"/>
        <end position="200"/>
    </location>
</feature>